<accession>A0ACB9ZZT2</accession>
<organism evidence="1 2">
    <name type="scientific">Catharanthus roseus</name>
    <name type="common">Madagascar periwinkle</name>
    <name type="synonym">Vinca rosea</name>
    <dbReference type="NCBI Taxonomy" id="4058"/>
    <lineage>
        <taxon>Eukaryota</taxon>
        <taxon>Viridiplantae</taxon>
        <taxon>Streptophyta</taxon>
        <taxon>Embryophyta</taxon>
        <taxon>Tracheophyta</taxon>
        <taxon>Spermatophyta</taxon>
        <taxon>Magnoliopsida</taxon>
        <taxon>eudicotyledons</taxon>
        <taxon>Gunneridae</taxon>
        <taxon>Pentapetalae</taxon>
        <taxon>asterids</taxon>
        <taxon>lamiids</taxon>
        <taxon>Gentianales</taxon>
        <taxon>Apocynaceae</taxon>
        <taxon>Rauvolfioideae</taxon>
        <taxon>Vinceae</taxon>
        <taxon>Catharanthinae</taxon>
        <taxon>Catharanthus</taxon>
    </lineage>
</organism>
<name>A0ACB9ZZT2_CATRO</name>
<comment type="caution">
    <text evidence="1">The sequence shown here is derived from an EMBL/GenBank/DDBJ whole genome shotgun (WGS) entry which is preliminary data.</text>
</comment>
<keyword evidence="2" id="KW-1185">Reference proteome</keyword>
<evidence type="ECO:0000313" key="1">
    <source>
        <dbReference type="EMBL" id="KAI5654132.1"/>
    </source>
</evidence>
<dbReference type="Proteomes" id="UP001060085">
    <property type="component" value="Linkage Group LG07"/>
</dbReference>
<gene>
    <name evidence="1" type="ORF">M9H77_31319</name>
</gene>
<dbReference type="EMBL" id="CM044707">
    <property type="protein sequence ID" value="KAI5654132.1"/>
    <property type="molecule type" value="Genomic_DNA"/>
</dbReference>
<reference evidence="2" key="1">
    <citation type="journal article" date="2023" name="Nat. Plants">
        <title>Single-cell RNA sequencing provides a high-resolution roadmap for understanding the multicellular compartmentation of specialized metabolism.</title>
        <authorList>
            <person name="Sun S."/>
            <person name="Shen X."/>
            <person name="Li Y."/>
            <person name="Li Y."/>
            <person name="Wang S."/>
            <person name="Li R."/>
            <person name="Zhang H."/>
            <person name="Shen G."/>
            <person name="Guo B."/>
            <person name="Wei J."/>
            <person name="Xu J."/>
            <person name="St-Pierre B."/>
            <person name="Chen S."/>
            <person name="Sun C."/>
        </authorList>
    </citation>
    <scope>NUCLEOTIDE SEQUENCE [LARGE SCALE GENOMIC DNA]</scope>
</reference>
<sequence length="153" mass="16775">MNGVRRHTRSRERRHSRTGCRGMVAKGPTSTPTSPASPGLSLSVGNACPTALAEGIVSRYMIRPVLGEELKANVERLHIETGSPILTDEQLIFEAFGIFRGIPRGLYQEEEEVVGIHATGTGEVRQFYDIICISVWSAARFDIHSLPSFPAAR</sequence>
<evidence type="ECO:0000313" key="2">
    <source>
        <dbReference type="Proteomes" id="UP001060085"/>
    </source>
</evidence>
<proteinExistence type="predicted"/>
<protein>
    <submittedName>
        <fullName evidence="1">Uncharacterized protein</fullName>
    </submittedName>
</protein>